<feature type="compositionally biased region" description="Basic and acidic residues" evidence="2">
    <location>
        <begin position="37"/>
        <end position="52"/>
    </location>
</feature>
<dbReference type="PANTHER" id="PTHR21240:SF28">
    <property type="entry name" value="ISO-OROTATE DECARBOXYLASE (EUROFUNG)"/>
    <property type="match status" value="1"/>
</dbReference>
<dbReference type="PANTHER" id="PTHR21240">
    <property type="entry name" value="2-AMINO-3-CARBOXYLMUCONATE-6-SEMIALDEHYDE DECARBOXYLASE"/>
    <property type="match status" value="1"/>
</dbReference>
<keyword evidence="1" id="KW-0456">Lyase</keyword>
<feature type="domain" description="Amidohydrolase-related" evidence="3">
    <location>
        <begin position="89"/>
        <end position="403"/>
    </location>
</feature>
<dbReference type="EMBL" id="JAPTHD010000011">
    <property type="protein sequence ID" value="MDV5825491.1"/>
    <property type="molecule type" value="Genomic_DNA"/>
</dbReference>
<dbReference type="InterPro" id="IPR032465">
    <property type="entry name" value="ACMSD"/>
</dbReference>
<proteinExistence type="predicted"/>
<evidence type="ECO:0000313" key="4">
    <source>
        <dbReference type="EMBL" id="MDV5825491.1"/>
    </source>
</evidence>
<evidence type="ECO:0000256" key="2">
    <source>
        <dbReference type="SAM" id="MobiDB-lite"/>
    </source>
</evidence>
<gene>
    <name evidence="4" type="ORF">O0R41_17950</name>
</gene>
<accession>A0ABU4A127</accession>
<organism evidence="4 5">
    <name type="scientific">Sphingobium naphthae</name>
    <dbReference type="NCBI Taxonomy" id="1886786"/>
    <lineage>
        <taxon>Bacteria</taxon>
        <taxon>Pseudomonadati</taxon>
        <taxon>Pseudomonadota</taxon>
        <taxon>Alphaproteobacteria</taxon>
        <taxon>Sphingomonadales</taxon>
        <taxon>Sphingomonadaceae</taxon>
        <taxon>Sphingobium</taxon>
    </lineage>
</organism>
<dbReference type="Gene3D" id="3.20.20.140">
    <property type="entry name" value="Metal-dependent hydrolases"/>
    <property type="match status" value="1"/>
</dbReference>
<dbReference type="Pfam" id="PF04909">
    <property type="entry name" value="Amidohydro_2"/>
    <property type="match status" value="1"/>
</dbReference>
<reference evidence="5" key="1">
    <citation type="journal article" date="2022" name="J Environ Chem Eng">
        <title>Biodegradation of petroleum oil using a constructed nonpathogenic and heavy metal-tolerant bacterial consortium isolated from marine sponges.</title>
        <authorList>
            <person name="Dechsakulwatana C."/>
            <person name="Rungsihiranrut A."/>
            <person name="Muangchinda C."/>
            <person name="Ningthoujam R."/>
            <person name="Klankeo P."/>
            <person name="Pinyakong O."/>
        </authorList>
    </citation>
    <scope>NUCLEOTIDE SEQUENCE [LARGE SCALE GENOMIC DNA]</scope>
    <source>
        <strain evidence="5">MO2-4</strain>
    </source>
</reference>
<sequence>MGPRRKHPPVSGKQDVRRRRHQPQPYQPVSFRRRVRCRADGHRRTIRNDGGRRVRRPQRQRQSGPRNTVAGNRASGGVAGGVPASNGLIDVHAHVAVPAYLALLAQVGVRPSGYSGSSRTPTSGRAGDDRAAAIAARIAMMDRAGVSKQILLASLASYLAAETKAVPPARLLNERLVELAAATPHPLAALACLPLPHVDAARAELRHGMDRLGLVGITMQTSCFGISIADEKFAPLFAEMNRRRATLFIHPAINRLRSPFATDWRIDTTLGPLLEDITIAVQLIAANIPMRYPAVRIVIPHLGSGFATMLDRRDNRLPLAILKLAGRPCEMARRFWYDSVAHGSLTGFDTAIAAFGADRIVPGSDFPVLLSSESNDRTINYVRKARHAGAARQILHHSARALFAGALA</sequence>
<dbReference type="Proteomes" id="UP001185984">
    <property type="component" value="Unassembled WGS sequence"/>
</dbReference>
<evidence type="ECO:0000259" key="3">
    <source>
        <dbReference type="Pfam" id="PF04909"/>
    </source>
</evidence>
<name>A0ABU4A127_9SPHN</name>
<protein>
    <submittedName>
        <fullName evidence="4">Amidohydrolase family protein</fullName>
    </submittedName>
</protein>
<dbReference type="InterPro" id="IPR006680">
    <property type="entry name" value="Amidohydro-rel"/>
</dbReference>
<dbReference type="RefSeq" id="WP_317517956.1">
    <property type="nucleotide sequence ID" value="NZ_JAPTHD010000011.1"/>
</dbReference>
<dbReference type="InterPro" id="IPR032466">
    <property type="entry name" value="Metal_Hydrolase"/>
</dbReference>
<evidence type="ECO:0000256" key="1">
    <source>
        <dbReference type="ARBA" id="ARBA00023239"/>
    </source>
</evidence>
<evidence type="ECO:0000313" key="5">
    <source>
        <dbReference type="Proteomes" id="UP001185984"/>
    </source>
</evidence>
<keyword evidence="5" id="KW-1185">Reference proteome</keyword>
<comment type="caution">
    <text evidence="4">The sequence shown here is derived from an EMBL/GenBank/DDBJ whole genome shotgun (WGS) entry which is preliminary data.</text>
</comment>
<dbReference type="SUPFAM" id="SSF51556">
    <property type="entry name" value="Metallo-dependent hydrolases"/>
    <property type="match status" value="1"/>
</dbReference>
<feature type="region of interest" description="Disordered" evidence="2">
    <location>
        <begin position="1"/>
        <end position="78"/>
    </location>
</feature>